<keyword evidence="3" id="KW-1185">Reference proteome</keyword>
<evidence type="ECO:0000256" key="1">
    <source>
        <dbReference type="SAM" id="MobiDB-lite"/>
    </source>
</evidence>
<dbReference type="Proteomes" id="UP000326939">
    <property type="component" value="Chromosome 6"/>
</dbReference>
<comment type="caution">
    <text evidence="2">The sequence shown here is derived from an EMBL/GenBank/DDBJ whole genome shotgun (WGS) entry which is preliminary data.</text>
</comment>
<evidence type="ECO:0000313" key="3">
    <source>
        <dbReference type="Proteomes" id="UP000326939"/>
    </source>
</evidence>
<dbReference type="PANTHER" id="PTHR35469">
    <property type="entry name" value="TRANSMEMBRANE PROTEIN"/>
    <property type="match status" value="1"/>
</dbReference>
<dbReference type="PANTHER" id="PTHR35469:SF4">
    <property type="entry name" value="TRANSMEMBRANE PROTEIN"/>
    <property type="match status" value="1"/>
</dbReference>
<sequence>MPLPFYADGKDGVFYSTLLNHEPTTIAAGHGGSTAKPSSRESETAAEASIASSAESSFVTPNQITSAIAASEKSRHRCSVAVALLVVLSHLGFPLLGCNFTGSVIISRPLYLDLLTNVTPVLAPLLFNNHRGFEGAVEAENKIPSTGGSGTGWTGQAGDALEVAPEGN</sequence>
<accession>A0A5N5MGE1</accession>
<organism evidence="2 3">
    <name type="scientific">Salix brachista</name>
    <dbReference type="NCBI Taxonomy" id="2182728"/>
    <lineage>
        <taxon>Eukaryota</taxon>
        <taxon>Viridiplantae</taxon>
        <taxon>Streptophyta</taxon>
        <taxon>Embryophyta</taxon>
        <taxon>Tracheophyta</taxon>
        <taxon>Spermatophyta</taxon>
        <taxon>Magnoliopsida</taxon>
        <taxon>eudicotyledons</taxon>
        <taxon>Gunneridae</taxon>
        <taxon>Pentapetalae</taxon>
        <taxon>rosids</taxon>
        <taxon>fabids</taxon>
        <taxon>Malpighiales</taxon>
        <taxon>Salicaceae</taxon>
        <taxon>Saliceae</taxon>
        <taxon>Salix</taxon>
    </lineage>
</organism>
<gene>
    <name evidence="2" type="ORF">DKX38_010582</name>
</gene>
<protein>
    <submittedName>
        <fullName evidence="2">Uncharacterized protein</fullName>
    </submittedName>
</protein>
<dbReference type="EMBL" id="VDCV01000006">
    <property type="protein sequence ID" value="KAB5553271.1"/>
    <property type="molecule type" value="Genomic_DNA"/>
</dbReference>
<dbReference type="AlphaFoldDB" id="A0A5N5MGE1"/>
<reference evidence="3" key="1">
    <citation type="journal article" date="2019" name="Gigascience">
        <title>De novo genome assembly of the endangered Acer yangbiense, a plant species with extremely small populations endemic to Yunnan Province, China.</title>
        <authorList>
            <person name="Yang J."/>
            <person name="Wariss H.M."/>
            <person name="Tao L."/>
            <person name="Zhang R."/>
            <person name="Yun Q."/>
            <person name="Hollingsworth P."/>
            <person name="Dao Z."/>
            <person name="Luo G."/>
            <person name="Guo H."/>
            <person name="Ma Y."/>
            <person name="Sun W."/>
        </authorList>
    </citation>
    <scope>NUCLEOTIDE SEQUENCE [LARGE SCALE GENOMIC DNA]</scope>
    <source>
        <strain evidence="3">cv. br00</strain>
    </source>
</reference>
<evidence type="ECO:0000313" key="2">
    <source>
        <dbReference type="EMBL" id="KAB5553271.1"/>
    </source>
</evidence>
<name>A0A5N5MGE1_9ROSI</name>
<feature type="region of interest" description="Disordered" evidence="1">
    <location>
        <begin position="143"/>
        <end position="168"/>
    </location>
</feature>
<proteinExistence type="predicted"/>